<name>A0A9X2RDN9_9BACT</name>
<feature type="region of interest" description="Disordered" evidence="1">
    <location>
        <begin position="26"/>
        <end position="53"/>
    </location>
</feature>
<reference evidence="3" key="1">
    <citation type="submission" date="2022-08" db="EMBL/GenBank/DDBJ databases">
        <title>Genomic Encyclopedia of Type Strains, Phase V (KMG-V): Genome sequencing to study the core and pangenomes of soil and plant-associated prokaryotes.</title>
        <authorList>
            <person name="Whitman W."/>
        </authorList>
    </citation>
    <scope>NUCLEOTIDE SEQUENCE</scope>
    <source>
        <strain evidence="3">SP2016B</strain>
    </source>
</reference>
<sequence>MTPGQAGDCPQAEPLLERVVAVEPVVDVEPAAQSSEEETSDSETPDAETPDAVQRLSLGAVLADKGYDSDDLLEYVASLKAEAVIPAKKNRTVQRPLNRELYKDRNKVERFFNRVKHYRRIATRYEKTARNYMAMIHLVSTMVWLL</sequence>
<dbReference type="AlphaFoldDB" id="A0A9X2RDN9"/>
<evidence type="ECO:0000256" key="1">
    <source>
        <dbReference type="SAM" id="MobiDB-lite"/>
    </source>
</evidence>
<dbReference type="PANTHER" id="PTHR30007">
    <property type="entry name" value="PHP DOMAIN PROTEIN"/>
    <property type="match status" value="1"/>
</dbReference>
<proteinExistence type="predicted"/>
<accession>A0A9X2RDN9</accession>
<feature type="compositionally biased region" description="Acidic residues" evidence="1">
    <location>
        <begin position="35"/>
        <end position="49"/>
    </location>
</feature>
<evidence type="ECO:0000313" key="4">
    <source>
        <dbReference type="Proteomes" id="UP001155034"/>
    </source>
</evidence>
<comment type="caution">
    <text evidence="3">The sequence shown here is derived from an EMBL/GenBank/DDBJ whole genome shotgun (WGS) entry which is preliminary data.</text>
</comment>
<evidence type="ECO:0000313" key="3">
    <source>
        <dbReference type="EMBL" id="MCS3863526.1"/>
    </source>
</evidence>
<gene>
    <name evidence="3" type="ORF">GGP82_000057</name>
</gene>
<dbReference type="PANTHER" id="PTHR30007:SF1">
    <property type="entry name" value="BLR1914 PROTEIN"/>
    <property type="match status" value="1"/>
</dbReference>
<organism evidence="3 4">
    <name type="scientific">Salinibacter ruber</name>
    <dbReference type="NCBI Taxonomy" id="146919"/>
    <lineage>
        <taxon>Bacteria</taxon>
        <taxon>Pseudomonadati</taxon>
        <taxon>Rhodothermota</taxon>
        <taxon>Rhodothermia</taxon>
        <taxon>Rhodothermales</taxon>
        <taxon>Salinibacteraceae</taxon>
        <taxon>Salinibacter</taxon>
    </lineage>
</organism>
<dbReference type="EMBL" id="JANTYZ010000001">
    <property type="protein sequence ID" value="MCS3863526.1"/>
    <property type="molecule type" value="Genomic_DNA"/>
</dbReference>
<dbReference type="InterPro" id="IPR025668">
    <property type="entry name" value="Tnp_DDE_dom"/>
</dbReference>
<feature type="domain" description="Transposase DDE" evidence="2">
    <location>
        <begin position="61"/>
        <end position="145"/>
    </location>
</feature>
<protein>
    <submittedName>
        <fullName evidence="3">Transposase</fullName>
    </submittedName>
</protein>
<evidence type="ECO:0000259" key="2">
    <source>
        <dbReference type="Pfam" id="PF13586"/>
    </source>
</evidence>
<dbReference type="Pfam" id="PF13586">
    <property type="entry name" value="DDE_Tnp_1_2"/>
    <property type="match status" value="1"/>
</dbReference>
<dbReference type="Proteomes" id="UP001155034">
    <property type="component" value="Unassembled WGS sequence"/>
</dbReference>